<dbReference type="KEGG" id="crf:FRC0190_01968"/>
<dbReference type="InterPro" id="IPR045179">
    <property type="entry name" value="YgfZ/GcvT"/>
</dbReference>
<reference evidence="3 4" key="1">
    <citation type="submission" date="2019-11" db="EMBL/GenBank/DDBJ databases">
        <authorList>
            <person name="Brisse S."/>
        </authorList>
    </citation>
    <scope>NUCLEOTIDE SEQUENCE [LARGE SCALE GENOMIC DNA]</scope>
    <source>
        <strain evidence="3">FRC0190</strain>
    </source>
</reference>
<dbReference type="NCBIfam" id="TIGR03317">
    <property type="entry name" value="ygfZ_signature"/>
    <property type="match status" value="1"/>
</dbReference>
<dbReference type="AlphaFoldDB" id="A0A6I8MIP9"/>
<dbReference type="PANTHER" id="PTHR22602">
    <property type="entry name" value="TRANSFERASE CAF17, MITOCHONDRIAL-RELATED"/>
    <property type="match status" value="1"/>
</dbReference>
<dbReference type="EMBL" id="LR738855">
    <property type="protein sequence ID" value="VZH86031.1"/>
    <property type="molecule type" value="Genomic_DNA"/>
</dbReference>
<sequence length="367" mass="39222">MTNPESLATYSSPLLSLPGAAEPQGGNEIPEYTGVAWHYGDPLVEQRYFERSGGFVDRSHRGVLCVSGEDAAVFLNNLLSQKLTDLPSLWAGEALDLDIQGHIVHHMEIIAAEGVFYVHVPAAQLESLHTFLTRMIFWSKVAIEVTDAAVISVISARNLDALIDAPLPEALAISPVVDFSLPRRDVVVPRASLMAVAATLQERGFHPAGMMAYTAARVRSLQPAMSLDMDATTIPHEAASLIGRDEHIGAVHLNKGCYRGQETVGRVENLGRSPRVLVMVLIDGSAPEQPRPATPLTVGGRTVGFLGTVVDDFELGPIGLAVVKRSALKSATLQAGDDVALSIDPDSLPHDEGEKAGRAAINKLRGL</sequence>
<evidence type="ECO:0000256" key="1">
    <source>
        <dbReference type="ARBA" id="ARBA00022946"/>
    </source>
</evidence>
<dbReference type="InterPro" id="IPR017703">
    <property type="entry name" value="YgfZ/GCV_T_CS"/>
</dbReference>
<evidence type="ECO:0000313" key="4">
    <source>
        <dbReference type="Proteomes" id="UP000423525"/>
    </source>
</evidence>
<name>A0A6I8MIP9_9CORY</name>
<dbReference type="SUPFAM" id="SSF103025">
    <property type="entry name" value="Folate-binding domain"/>
    <property type="match status" value="1"/>
</dbReference>
<dbReference type="Pfam" id="PF25455">
    <property type="entry name" value="Beta-barrel_CAF17_C"/>
    <property type="match status" value="1"/>
</dbReference>
<dbReference type="GO" id="GO:0016226">
    <property type="term" value="P:iron-sulfur cluster assembly"/>
    <property type="evidence" value="ECO:0007669"/>
    <property type="project" value="TreeGrafter"/>
</dbReference>
<dbReference type="Gene3D" id="3.30.1360.120">
    <property type="entry name" value="Probable tRNA modification gtpase trme, domain 1"/>
    <property type="match status" value="1"/>
</dbReference>
<proteinExistence type="predicted"/>
<evidence type="ECO:0000259" key="2">
    <source>
        <dbReference type="Pfam" id="PF25455"/>
    </source>
</evidence>
<dbReference type="InterPro" id="IPR057460">
    <property type="entry name" value="CAF17_C"/>
</dbReference>
<dbReference type="Proteomes" id="UP000423525">
    <property type="component" value="Chromosome"/>
</dbReference>
<keyword evidence="1" id="KW-0809">Transit peptide</keyword>
<gene>
    <name evidence="3" type="ORF">FRC0190_01968</name>
</gene>
<dbReference type="InterPro" id="IPR027266">
    <property type="entry name" value="TrmE/GcvT-like"/>
</dbReference>
<dbReference type="PANTHER" id="PTHR22602:SF0">
    <property type="entry name" value="TRANSFERASE CAF17, MITOCHONDRIAL-RELATED"/>
    <property type="match status" value="1"/>
</dbReference>
<organism evidence="3 4">
    <name type="scientific">Corynebacterium rouxii</name>
    <dbReference type="NCBI Taxonomy" id="2719119"/>
    <lineage>
        <taxon>Bacteria</taxon>
        <taxon>Bacillati</taxon>
        <taxon>Actinomycetota</taxon>
        <taxon>Actinomycetes</taxon>
        <taxon>Mycobacteriales</taxon>
        <taxon>Corynebacteriaceae</taxon>
        <taxon>Corynebacterium</taxon>
    </lineage>
</organism>
<protein>
    <submittedName>
        <fullName evidence="3">Folate-binding protein</fullName>
    </submittedName>
</protein>
<accession>A0A6I8MIP9</accession>
<feature type="domain" description="CAF17 C-terminal" evidence="2">
    <location>
        <begin position="277"/>
        <end position="346"/>
    </location>
</feature>
<evidence type="ECO:0000313" key="3">
    <source>
        <dbReference type="EMBL" id="VZH86031.1"/>
    </source>
</evidence>